<dbReference type="Pfam" id="PF00166">
    <property type="entry name" value="Cpn10"/>
    <property type="match status" value="1"/>
</dbReference>
<dbReference type="GO" id="GO:0044183">
    <property type="term" value="F:protein folding chaperone"/>
    <property type="evidence" value="ECO:0007669"/>
    <property type="project" value="InterPro"/>
</dbReference>
<evidence type="ECO:0000256" key="3">
    <source>
        <dbReference type="RuleBase" id="RU003479"/>
    </source>
</evidence>
<dbReference type="AlphaFoldDB" id="A0A5B8ME47"/>
<dbReference type="InterPro" id="IPR020818">
    <property type="entry name" value="Chaperonin_GroES"/>
</dbReference>
<dbReference type="SMART" id="SM00883">
    <property type="entry name" value="Cpn10"/>
    <property type="match status" value="1"/>
</dbReference>
<dbReference type="InterPro" id="IPR011032">
    <property type="entry name" value="GroES-like_sf"/>
</dbReference>
<name>A0A5B8ME47_9CHLO</name>
<dbReference type="EMBL" id="CP031035">
    <property type="protein sequence ID" value="QDZ18703.1"/>
    <property type="molecule type" value="Genomic_DNA"/>
</dbReference>
<dbReference type="PANTHER" id="PTHR10772">
    <property type="entry name" value="10 KDA HEAT SHOCK PROTEIN"/>
    <property type="match status" value="1"/>
</dbReference>
<dbReference type="OrthoDB" id="184876at2759"/>
<dbReference type="Proteomes" id="UP000316726">
    <property type="component" value="Chromosome 2"/>
</dbReference>
<reference evidence="4 5" key="1">
    <citation type="submission" date="2018-07" db="EMBL/GenBank/DDBJ databases">
        <title>The complete nuclear genome of the prasinophyte Chloropicon primus (CCMP1205).</title>
        <authorList>
            <person name="Pombert J.-F."/>
            <person name="Otis C."/>
            <person name="Turmel M."/>
            <person name="Lemieux C."/>
        </authorList>
    </citation>
    <scope>NUCLEOTIDE SEQUENCE [LARGE SCALE GENOMIC DNA]</scope>
    <source>
        <strain evidence="4 5">CCMP1205</strain>
    </source>
</reference>
<gene>
    <name evidence="4" type="ORF">A3770_02p12210</name>
</gene>
<comment type="similarity">
    <text evidence="1 3">Belongs to the GroES chaperonin family.</text>
</comment>
<sequence>MQWGRTQMRTRAELKVKASAQAGVARGNGCANLGASRREGAAAAAAKSRRRAGSFVSSATATEADLSKYQTVGDRYLVTLLEREAKTDGGILLSAQAAENQAQGEKLLVGTVQGVPEESSLDVKVGDSILFAKYGATETMLDDRNVYFVRTGEVLAVLE</sequence>
<dbReference type="PRINTS" id="PR00297">
    <property type="entry name" value="CHAPERONIN10"/>
</dbReference>
<keyword evidence="5" id="KW-1185">Reference proteome</keyword>
<evidence type="ECO:0000256" key="2">
    <source>
        <dbReference type="ARBA" id="ARBA00023186"/>
    </source>
</evidence>
<evidence type="ECO:0000313" key="4">
    <source>
        <dbReference type="EMBL" id="QDZ18703.1"/>
    </source>
</evidence>
<proteinExistence type="inferred from homology"/>
<dbReference type="STRING" id="1764295.A0A5B8ME47"/>
<dbReference type="Gene3D" id="2.30.33.40">
    <property type="entry name" value="GroES chaperonin"/>
    <property type="match status" value="1"/>
</dbReference>
<keyword evidence="2 3" id="KW-0143">Chaperone</keyword>
<dbReference type="SUPFAM" id="SSF50129">
    <property type="entry name" value="GroES-like"/>
    <property type="match status" value="1"/>
</dbReference>
<evidence type="ECO:0000313" key="5">
    <source>
        <dbReference type="Proteomes" id="UP000316726"/>
    </source>
</evidence>
<dbReference type="GO" id="GO:0051087">
    <property type="term" value="F:protein-folding chaperone binding"/>
    <property type="evidence" value="ECO:0007669"/>
    <property type="project" value="TreeGrafter"/>
</dbReference>
<protein>
    <submittedName>
        <fullName evidence="4">Putative GroES-like chaperonin</fullName>
    </submittedName>
</protein>
<dbReference type="InterPro" id="IPR037124">
    <property type="entry name" value="Chaperonin_GroES_sf"/>
</dbReference>
<dbReference type="GO" id="GO:0005524">
    <property type="term" value="F:ATP binding"/>
    <property type="evidence" value="ECO:0007669"/>
    <property type="project" value="InterPro"/>
</dbReference>
<dbReference type="CDD" id="cd00320">
    <property type="entry name" value="cpn10"/>
    <property type="match status" value="1"/>
</dbReference>
<organism evidence="4 5">
    <name type="scientific">Chloropicon primus</name>
    <dbReference type="NCBI Taxonomy" id="1764295"/>
    <lineage>
        <taxon>Eukaryota</taxon>
        <taxon>Viridiplantae</taxon>
        <taxon>Chlorophyta</taxon>
        <taxon>Chloropicophyceae</taxon>
        <taxon>Chloropicales</taxon>
        <taxon>Chloropicaceae</taxon>
        <taxon>Chloropicon</taxon>
    </lineage>
</organism>
<dbReference type="PANTHER" id="PTHR10772:SF63">
    <property type="entry name" value="20 KDA CHAPERONIN, CHLOROPLASTIC"/>
    <property type="match status" value="1"/>
</dbReference>
<evidence type="ECO:0000256" key="1">
    <source>
        <dbReference type="ARBA" id="ARBA00006975"/>
    </source>
</evidence>
<dbReference type="GO" id="GO:0051082">
    <property type="term" value="F:unfolded protein binding"/>
    <property type="evidence" value="ECO:0007669"/>
    <property type="project" value="TreeGrafter"/>
</dbReference>
<accession>A0A5B8ME47</accession>
<dbReference type="GO" id="GO:0046872">
    <property type="term" value="F:metal ion binding"/>
    <property type="evidence" value="ECO:0007669"/>
    <property type="project" value="TreeGrafter"/>
</dbReference>